<organism evidence="1 2">
    <name type="scientific">Onchocerca volvulus</name>
    <dbReference type="NCBI Taxonomy" id="6282"/>
    <lineage>
        <taxon>Eukaryota</taxon>
        <taxon>Metazoa</taxon>
        <taxon>Ecdysozoa</taxon>
        <taxon>Nematoda</taxon>
        <taxon>Chromadorea</taxon>
        <taxon>Rhabditida</taxon>
        <taxon>Spirurina</taxon>
        <taxon>Spiruromorpha</taxon>
        <taxon>Filarioidea</taxon>
        <taxon>Onchocercidae</taxon>
        <taxon>Onchocerca</taxon>
    </lineage>
</organism>
<reference evidence="1" key="2">
    <citation type="submission" date="2022-06" db="UniProtKB">
        <authorList>
            <consortium name="EnsemblMetazoa"/>
        </authorList>
    </citation>
    <scope>IDENTIFICATION</scope>
</reference>
<accession>A0A8R1Y7K1</accession>
<evidence type="ECO:0000313" key="2">
    <source>
        <dbReference type="Proteomes" id="UP000024404"/>
    </source>
</evidence>
<sequence>MIKIFLLYHRLSYLPGSLRESLFLSRLHSLMMLPG</sequence>
<protein>
    <submittedName>
        <fullName evidence="1">Uncharacterized protein</fullName>
    </submittedName>
</protein>
<dbReference type="EnsemblMetazoa" id="OVOC8390.1">
    <property type="protein sequence ID" value="OVOC8390.1"/>
    <property type="gene ID" value="WBGene00245199"/>
</dbReference>
<dbReference type="EMBL" id="CMVM020000248">
    <property type="status" value="NOT_ANNOTATED_CDS"/>
    <property type="molecule type" value="Genomic_DNA"/>
</dbReference>
<name>A0A8R1Y7K1_ONCVO</name>
<dbReference type="Proteomes" id="UP000024404">
    <property type="component" value="Unassembled WGS sequence"/>
</dbReference>
<evidence type="ECO:0000313" key="1">
    <source>
        <dbReference type="EnsemblMetazoa" id="OVOC8390.1"/>
    </source>
</evidence>
<keyword evidence="2" id="KW-1185">Reference proteome</keyword>
<proteinExistence type="predicted"/>
<dbReference type="AlphaFoldDB" id="A0A8R1Y7K1"/>
<reference evidence="2" key="1">
    <citation type="submission" date="2013-10" db="EMBL/GenBank/DDBJ databases">
        <title>Genome sequencing of Onchocerca volvulus.</title>
        <authorList>
            <person name="Cotton J."/>
            <person name="Tsai J."/>
            <person name="Stanley E."/>
            <person name="Tracey A."/>
            <person name="Holroyd N."/>
            <person name="Lustigman S."/>
            <person name="Berriman M."/>
        </authorList>
    </citation>
    <scope>NUCLEOTIDE SEQUENCE</scope>
</reference>